<dbReference type="InterPro" id="IPR029058">
    <property type="entry name" value="AB_hydrolase_fold"/>
</dbReference>
<comment type="caution">
    <text evidence="3">The sequence shown here is derived from an EMBL/GenBank/DDBJ whole genome shotgun (WGS) entry which is preliminary data.</text>
</comment>
<name>A0ABV8ZXV3_9NEIS</name>
<evidence type="ECO:0000313" key="3">
    <source>
        <dbReference type="EMBL" id="MFC4492190.1"/>
    </source>
</evidence>
<keyword evidence="3" id="KW-0378">Hydrolase</keyword>
<dbReference type="Proteomes" id="UP001595999">
    <property type="component" value="Unassembled WGS sequence"/>
</dbReference>
<dbReference type="InterPro" id="IPR053145">
    <property type="entry name" value="AB_hydrolase_Est10"/>
</dbReference>
<feature type="signal peptide" evidence="1">
    <location>
        <begin position="1"/>
        <end position="18"/>
    </location>
</feature>
<feature type="domain" description="Serine aminopeptidase S33" evidence="2">
    <location>
        <begin position="60"/>
        <end position="295"/>
    </location>
</feature>
<sequence length="354" mass="39476">MKKTHLLAALLLSGLLLAAAVFFSSHIDDFELNGIKTEELTFQHNGQRLSGTLLQAENKTPDAVILLIHGDGPMDRYANHGYYPLFNLLLSENLAIFSWDKAGIGKSQGNWLHQSMSDRADEAIAAREMIAGHYQGQKIPVGYFGYSQAGWVIPIAASRQASDFSVIIGGAANWRDQGQYYQALRYRSQGKSPEEIQALLARERQENDALFGPAAKGQAAQRSDMSPDRLIFVQKNYQSDSRPFLSRMQGPVLIALGEDDLNVDAKTDSCRFQHSLRAKPDASVALIPGGTHNLMKASSFNYQLESDWPWYKQAYFLYQGRESYLPGVYRQIGNWIKHPDQGLARYAPRCPSGS</sequence>
<gene>
    <name evidence="3" type="ORF">ACFO0R_21475</name>
</gene>
<dbReference type="EMBL" id="JBHSEK010000022">
    <property type="protein sequence ID" value="MFC4492190.1"/>
    <property type="molecule type" value="Genomic_DNA"/>
</dbReference>
<proteinExistence type="predicted"/>
<keyword evidence="1" id="KW-0732">Signal</keyword>
<dbReference type="RefSeq" id="WP_231460846.1">
    <property type="nucleotide sequence ID" value="NZ_JAJOHW010000008.1"/>
</dbReference>
<dbReference type="GO" id="GO:0016787">
    <property type="term" value="F:hydrolase activity"/>
    <property type="evidence" value="ECO:0007669"/>
    <property type="project" value="UniProtKB-KW"/>
</dbReference>
<dbReference type="InterPro" id="IPR022742">
    <property type="entry name" value="Hydrolase_4"/>
</dbReference>
<reference evidence="4" key="1">
    <citation type="journal article" date="2019" name="Int. J. Syst. Evol. Microbiol.">
        <title>The Global Catalogue of Microorganisms (GCM) 10K type strain sequencing project: providing services to taxonomists for standard genome sequencing and annotation.</title>
        <authorList>
            <consortium name="The Broad Institute Genomics Platform"/>
            <consortium name="The Broad Institute Genome Sequencing Center for Infectious Disease"/>
            <person name="Wu L."/>
            <person name="Ma J."/>
        </authorList>
    </citation>
    <scope>NUCLEOTIDE SEQUENCE [LARGE SCALE GENOMIC DNA]</scope>
    <source>
        <strain evidence="4">CGMCC 4.7608</strain>
    </source>
</reference>
<dbReference type="Gene3D" id="3.40.50.1820">
    <property type="entry name" value="alpha/beta hydrolase"/>
    <property type="match status" value="1"/>
</dbReference>
<protein>
    <submittedName>
        <fullName evidence="3">Alpha/beta hydrolase family protein</fullName>
        <ecNumber evidence="3">3.4.-.-</ecNumber>
    </submittedName>
</protein>
<evidence type="ECO:0000259" key="2">
    <source>
        <dbReference type="Pfam" id="PF12146"/>
    </source>
</evidence>
<dbReference type="PANTHER" id="PTHR43265">
    <property type="entry name" value="ESTERASE ESTD"/>
    <property type="match status" value="1"/>
</dbReference>
<feature type="chain" id="PRO_5047067622" evidence="1">
    <location>
        <begin position="19"/>
        <end position="354"/>
    </location>
</feature>
<dbReference type="SUPFAM" id="SSF53474">
    <property type="entry name" value="alpha/beta-Hydrolases"/>
    <property type="match status" value="1"/>
</dbReference>
<evidence type="ECO:0000256" key="1">
    <source>
        <dbReference type="SAM" id="SignalP"/>
    </source>
</evidence>
<keyword evidence="4" id="KW-1185">Reference proteome</keyword>
<dbReference type="Pfam" id="PF12146">
    <property type="entry name" value="Hydrolase_4"/>
    <property type="match status" value="1"/>
</dbReference>
<dbReference type="PANTHER" id="PTHR43265:SF1">
    <property type="entry name" value="ESTERASE ESTD"/>
    <property type="match status" value="1"/>
</dbReference>
<organism evidence="3 4">
    <name type="scientific">Chromobacterium aquaticum</name>
    <dbReference type="NCBI Taxonomy" id="467180"/>
    <lineage>
        <taxon>Bacteria</taxon>
        <taxon>Pseudomonadati</taxon>
        <taxon>Pseudomonadota</taxon>
        <taxon>Betaproteobacteria</taxon>
        <taxon>Neisseriales</taxon>
        <taxon>Chromobacteriaceae</taxon>
        <taxon>Chromobacterium</taxon>
    </lineage>
</organism>
<dbReference type="EC" id="3.4.-.-" evidence="3"/>
<accession>A0ABV8ZXV3</accession>
<evidence type="ECO:0000313" key="4">
    <source>
        <dbReference type="Proteomes" id="UP001595999"/>
    </source>
</evidence>